<keyword evidence="8" id="KW-0804">Transcription</keyword>
<proteinExistence type="predicted"/>
<evidence type="ECO:0000256" key="7">
    <source>
        <dbReference type="ARBA" id="ARBA00023125"/>
    </source>
</evidence>
<dbReference type="Proteomes" id="UP000003490">
    <property type="component" value="Unassembled WGS sequence"/>
</dbReference>
<dbReference type="InterPro" id="IPR001789">
    <property type="entry name" value="Sig_transdc_resp-reg_receiver"/>
</dbReference>
<dbReference type="PRINTS" id="PR00032">
    <property type="entry name" value="HTHARAC"/>
</dbReference>
<dbReference type="InterPro" id="IPR020449">
    <property type="entry name" value="Tscrpt_reg_AraC-type_HTH"/>
</dbReference>
<evidence type="ECO:0000256" key="4">
    <source>
        <dbReference type="ARBA" id="ARBA00022553"/>
    </source>
</evidence>
<dbReference type="InterPro" id="IPR051552">
    <property type="entry name" value="HptR"/>
</dbReference>
<keyword evidence="6" id="KW-0805">Transcription regulation</keyword>
<evidence type="ECO:0000259" key="12">
    <source>
        <dbReference type="PROSITE" id="PS50110"/>
    </source>
</evidence>
<name>A7VQN5_9FIRM</name>
<dbReference type="PROSITE" id="PS01124">
    <property type="entry name" value="HTH_ARAC_FAMILY_2"/>
    <property type="match status" value="1"/>
</dbReference>
<dbReference type="GO" id="GO:0043565">
    <property type="term" value="F:sequence-specific DNA binding"/>
    <property type="evidence" value="ECO:0007669"/>
    <property type="project" value="InterPro"/>
</dbReference>
<evidence type="ECO:0000313" key="14">
    <source>
        <dbReference type="EMBL" id="PEQ23213.1"/>
    </source>
</evidence>
<accession>A7VQN5</accession>
<feature type="modified residue" description="4-aspartylphosphate" evidence="10">
    <location>
        <position position="54"/>
    </location>
</feature>
<dbReference type="PROSITE" id="PS50110">
    <property type="entry name" value="RESPONSE_REGULATORY"/>
    <property type="match status" value="1"/>
</dbReference>
<feature type="domain" description="Response regulatory" evidence="12">
    <location>
        <begin position="2"/>
        <end position="119"/>
    </location>
</feature>
<keyword evidence="5" id="KW-0902">Two-component regulatory system</keyword>
<evidence type="ECO:0000256" key="5">
    <source>
        <dbReference type="ARBA" id="ARBA00023012"/>
    </source>
</evidence>
<keyword evidence="3" id="KW-0963">Cytoplasm</keyword>
<dbReference type="GO" id="GO:0003700">
    <property type="term" value="F:DNA-binding transcription factor activity"/>
    <property type="evidence" value="ECO:0007669"/>
    <property type="project" value="InterPro"/>
</dbReference>
<dbReference type="GO" id="GO:0005737">
    <property type="term" value="C:cytoplasm"/>
    <property type="evidence" value="ECO:0007669"/>
    <property type="project" value="UniProtKB-SubCell"/>
</dbReference>
<gene>
    <name evidence="14" type="ORF">CH238_15010</name>
    <name evidence="13" type="ORF">CLOLEP_00865</name>
</gene>
<dbReference type="SUPFAM" id="SSF46689">
    <property type="entry name" value="Homeodomain-like"/>
    <property type="match status" value="2"/>
</dbReference>
<comment type="caution">
    <text evidence="13">The sequence shown here is derived from an EMBL/GenBank/DDBJ whole genome shotgun (WGS) entry which is preliminary data.</text>
</comment>
<protein>
    <recommendedName>
        <fullName evidence="2">Stage 0 sporulation protein A homolog</fullName>
    </recommendedName>
</protein>
<dbReference type="eggNOG" id="COG4753">
    <property type="taxonomic scope" value="Bacteria"/>
</dbReference>
<keyword evidence="4 10" id="KW-0597">Phosphoprotein</keyword>
<evidence type="ECO:0000256" key="6">
    <source>
        <dbReference type="ARBA" id="ARBA00023015"/>
    </source>
</evidence>
<dbReference type="Proteomes" id="UP000220611">
    <property type="component" value="Unassembled WGS sequence"/>
</dbReference>
<dbReference type="AlphaFoldDB" id="A7VQN5"/>
<evidence type="ECO:0000256" key="3">
    <source>
        <dbReference type="ARBA" id="ARBA00022490"/>
    </source>
</evidence>
<dbReference type="GO" id="GO:0000160">
    <property type="term" value="P:phosphorelay signal transduction system"/>
    <property type="evidence" value="ECO:0007669"/>
    <property type="project" value="UniProtKB-KW"/>
</dbReference>
<dbReference type="CDD" id="cd17536">
    <property type="entry name" value="REC_YesN-like"/>
    <property type="match status" value="1"/>
</dbReference>
<evidence type="ECO:0000256" key="9">
    <source>
        <dbReference type="ARBA" id="ARBA00024867"/>
    </source>
</evidence>
<dbReference type="Pfam" id="PF00072">
    <property type="entry name" value="Response_reg"/>
    <property type="match status" value="1"/>
</dbReference>
<dbReference type="EMBL" id="ABCB02000016">
    <property type="protein sequence ID" value="EDO62007.1"/>
    <property type="molecule type" value="Genomic_DNA"/>
</dbReference>
<dbReference type="InterPro" id="IPR011006">
    <property type="entry name" value="CheY-like_superfamily"/>
</dbReference>
<dbReference type="PANTHER" id="PTHR42713:SF3">
    <property type="entry name" value="TRANSCRIPTIONAL REGULATORY PROTEIN HPTR"/>
    <property type="match status" value="1"/>
</dbReference>
<comment type="function">
    <text evidence="9">May play the central regulatory role in sporulation. It may be an element of the effector pathway responsible for the activation of sporulation genes in response to nutritional stress. Spo0A may act in concert with spo0H (a sigma factor) to control the expression of some genes that are critical to the sporulation process.</text>
</comment>
<feature type="domain" description="HTH araC/xylS-type" evidence="11">
    <location>
        <begin position="414"/>
        <end position="512"/>
    </location>
</feature>
<keyword evidence="7 14" id="KW-0238">DNA-binding</keyword>
<dbReference type="EMBL" id="NOXF01000035">
    <property type="protein sequence ID" value="PEQ23213.1"/>
    <property type="molecule type" value="Genomic_DNA"/>
</dbReference>
<dbReference type="SMART" id="SM00448">
    <property type="entry name" value="REC"/>
    <property type="match status" value="1"/>
</dbReference>
<dbReference type="eggNOG" id="COG2207">
    <property type="taxonomic scope" value="Bacteria"/>
</dbReference>
<reference evidence="13 15" key="2">
    <citation type="submission" date="2007-08" db="EMBL/GenBank/DDBJ databases">
        <authorList>
            <person name="Fulton L."/>
            <person name="Clifton S."/>
            <person name="Fulton B."/>
            <person name="Xu J."/>
            <person name="Minx P."/>
            <person name="Pepin K.H."/>
            <person name="Johnson M."/>
            <person name="Thiruvilangam P."/>
            <person name="Bhonagiri V."/>
            <person name="Nash W.E."/>
            <person name="Wang C."/>
            <person name="Mardis E.R."/>
            <person name="Wilson R.K."/>
        </authorList>
    </citation>
    <scope>NUCLEOTIDE SEQUENCE [LARGE SCALE GENOMIC DNA]</scope>
    <source>
        <strain evidence="13 15">DSM 753</strain>
    </source>
</reference>
<sequence length="514" mass="59270">MRIVVVEDEMCIREGLVKLLERIDRAYLVVGQADNGKSGLELIKESKPDLVITDVQMPIMDGLEMLRCLQEKQPLPKVIILSAYSEFSYAQQAIKLGVSEYLIKPIIINELTQSLRSIEQQLAEESNKKGEAPELRSLEEVFSGIQSGRLPFTEKIRNYVYQKFSVDLNGDFVLILAYLGGHYEEERKRMVPSLLSLLRKSTSEECQMLDYPAFRSCLFVFPCVEEEPVLIKRFQKTVLGRLTMDQPIGFGWIQFSGIGKLAESLGIIRGYMDWCISLGNDVIIHYPRIKRLQTSPLSYPVDIENQMKAALCMSSPQKLREAFRDFQSYFRKGLLYDPKKIKESYLRFIWSVINVAKELDLSRYFAIDQQALLESVMEAVTNEELEKNMEGIAGLMPEEKNDEDKDDNMRLVIRRTKSLIHEFYARGITLDEIAEKLNVTPEYLGSQFHKEVGVTFSTYMKEYRIQKAKKLLIGTNLKLYEVAEQVGYATPKYFSKIFKEVTGQFPAEYRKLNK</sequence>
<dbReference type="InterPro" id="IPR018060">
    <property type="entry name" value="HTH_AraC"/>
</dbReference>
<evidence type="ECO:0000259" key="11">
    <source>
        <dbReference type="PROSITE" id="PS01124"/>
    </source>
</evidence>
<evidence type="ECO:0000256" key="10">
    <source>
        <dbReference type="PROSITE-ProRule" id="PRU00169"/>
    </source>
</evidence>
<dbReference type="OrthoDB" id="1817726at2"/>
<evidence type="ECO:0000313" key="15">
    <source>
        <dbReference type="Proteomes" id="UP000003490"/>
    </source>
</evidence>
<reference evidence="13 15" key="1">
    <citation type="submission" date="2007-08" db="EMBL/GenBank/DDBJ databases">
        <title>Draft genome sequence of Clostridium leptum (DSM 753).</title>
        <authorList>
            <person name="Sudarsanam P."/>
            <person name="Ley R."/>
            <person name="Guruge J."/>
            <person name="Turnbaugh P.J."/>
            <person name="Mahowald M."/>
            <person name="Liep D."/>
            <person name="Gordon J."/>
        </authorList>
    </citation>
    <scope>NUCLEOTIDE SEQUENCE [LARGE SCALE GENOMIC DNA]</scope>
    <source>
        <strain evidence="13 15">DSM 753</strain>
    </source>
</reference>
<reference evidence="14 16" key="3">
    <citation type="submission" date="2017-07" db="EMBL/GenBank/DDBJ databases">
        <title>Prevalence of linear plasmids in Cutibacterium (Propionibacterium) acnes isolates obtained from prostatic tissue.</title>
        <authorList>
            <person name="Davidsson S."/>
            <person name="Carlsson J."/>
            <person name="Molling P."/>
            <person name="Andren O."/>
            <person name="Andersson S.-O."/>
            <person name="Brzuszkiewicz E."/>
            <person name="Poehlein A."/>
            <person name="Al-Zeer M."/>
            <person name="Brinkmann V."/>
            <person name="Scavenius C."/>
            <person name="Nazipi S."/>
            <person name="Soderquist B."/>
            <person name="Bruggemann H."/>
        </authorList>
    </citation>
    <scope>NUCLEOTIDE SEQUENCE [LARGE SCALE GENOMIC DNA]</scope>
    <source>
        <strain evidence="14 16">DSM 753</strain>
    </source>
</reference>
<dbReference type="Gene3D" id="1.10.10.60">
    <property type="entry name" value="Homeodomain-like"/>
    <property type="match status" value="2"/>
</dbReference>
<dbReference type="PANTHER" id="PTHR42713">
    <property type="entry name" value="HISTIDINE KINASE-RELATED"/>
    <property type="match status" value="1"/>
</dbReference>
<evidence type="ECO:0000313" key="16">
    <source>
        <dbReference type="Proteomes" id="UP000220611"/>
    </source>
</evidence>
<evidence type="ECO:0000313" key="13">
    <source>
        <dbReference type="EMBL" id="EDO62007.1"/>
    </source>
</evidence>
<dbReference type="Pfam" id="PF12833">
    <property type="entry name" value="HTH_18"/>
    <property type="match status" value="1"/>
</dbReference>
<evidence type="ECO:0000256" key="2">
    <source>
        <dbReference type="ARBA" id="ARBA00018672"/>
    </source>
</evidence>
<dbReference type="HOGENOM" id="CLU_000445_5_0_9"/>
<dbReference type="SMART" id="SM00342">
    <property type="entry name" value="HTH_ARAC"/>
    <property type="match status" value="1"/>
</dbReference>
<organism evidence="13 15">
    <name type="scientific">[Clostridium] leptum DSM 753</name>
    <dbReference type="NCBI Taxonomy" id="428125"/>
    <lineage>
        <taxon>Bacteria</taxon>
        <taxon>Bacillati</taxon>
        <taxon>Bacillota</taxon>
        <taxon>Clostridia</taxon>
        <taxon>Eubacteriales</taxon>
        <taxon>Oscillospiraceae</taxon>
        <taxon>Oscillospiraceae incertae sedis</taxon>
    </lineage>
</organism>
<comment type="subcellular location">
    <subcellularLocation>
        <location evidence="1">Cytoplasm</location>
    </subcellularLocation>
</comment>
<dbReference type="SUPFAM" id="SSF52172">
    <property type="entry name" value="CheY-like"/>
    <property type="match status" value="1"/>
</dbReference>
<keyword evidence="16" id="KW-1185">Reference proteome</keyword>
<evidence type="ECO:0000256" key="8">
    <source>
        <dbReference type="ARBA" id="ARBA00023163"/>
    </source>
</evidence>
<evidence type="ECO:0000256" key="1">
    <source>
        <dbReference type="ARBA" id="ARBA00004496"/>
    </source>
</evidence>
<dbReference type="Gene3D" id="3.40.50.2300">
    <property type="match status" value="1"/>
</dbReference>
<dbReference type="InterPro" id="IPR009057">
    <property type="entry name" value="Homeodomain-like_sf"/>
</dbReference>